<sequence>MAPTLVHLPNGQTLTVSPVFAGLSFKANDLNVHHSVFPPGWTIIIESEDELESASSSENEAQPYVPRKRSHIHRYRSPTLHNDNLFISSISNPSNVDFTPATSPTRQIAMMLWATLHWYFHQPRPNPHLPASVHPNVPEAGRPKDDWLINIKREGIFKSKLLFPKLERMGLISTKDSCVGTSEDRSGEGWKRMFVSQRAFWQLDARIFLFTLRSTTHSPFPGTTPLPSRPSSPNRDASGRTSPKRTPDIVGMEPMTGLWSPPSPGPFASASHLPTFYPPPPLQYTITDGVRHPIRPKPPGQGQIFYTRYVQSVGQFLSFRTASLSTKPPAHRGPVSGGTPPNFLPPNSGVSHSTLPALGNITIDPCDLDLLHNWMNNPRVNAAWGVAGPIETQEAFLKDSLNSKHSFPVIGCWDGKPFGYFEIYWVKEDRLGKYVDSRSLSNWDRGIHVLVGEEGFRGEHRVKVWLSSLVHYCWLADQRTENVFVEPRVDNEKFISYLHKAGFHKEMEFAFPHKQAALMKISREAWDAPAV</sequence>
<dbReference type="EMBL" id="CAJPDS010000060">
    <property type="protein sequence ID" value="CAF9931630.1"/>
    <property type="molecule type" value="Genomic_DNA"/>
</dbReference>
<feature type="domain" description="Acyltransferase MbtK/IucB-like conserved" evidence="3">
    <location>
        <begin position="361"/>
        <end position="407"/>
    </location>
</feature>
<dbReference type="Pfam" id="PF13523">
    <property type="entry name" value="Acetyltransf_8"/>
    <property type="match status" value="1"/>
</dbReference>
<reference evidence="4" key="1">
    <citation type="submission" date="2021-03" db="EMBL/GenBank/DDBJ databases">
        <authorList>
            <person name="Tagirdzhanova G."/>
        </authorList>
    </citation>
    <scope>NUCLEOTIDE SEQUENCE</scope>
</reference>
<dbReference type="InterPro" id="IPR016181">
    <property type="entry name" value="Acyl_CoA_acyltransferase"/>
</dbReference>
<feature type="compositionally biased region" description="Polar residues" evidence="2">
    <location>
        <begin position="231"/>
        <end position="241"/>
    </location>
</feature>
<organism evidence="4 5">
    <name type="scientific">Heterodermia speciosa</name>
    <dbReference type="NCBI Taxonomy" id="116794"/>
    <lineage>
        <taxon>Eukaryota</taxon>
        <taxon>Fungi</taxon>
        <taxon>Dikarya</taxon>
        <taxon>Ascomycota</taxon>
        <taxon>Pezizomycotina</taxon>
        <taxon>Lecanoromycetes</taxon>
        <taxon>OSLEUM clade</taxon>
        <taxon>Lecanoromycetidae</taxon>
        <taxon>Caliciales</taxon>
        <taxon>Physciaceae</taxon>
        <taxon>Heterodermia</taxon>
    </lineage>
</organism>
<gene>
    <name evidence="4" type="ORF">HETSPECPRED_008149</name>
</gene>
<feature type="region of interest" description="Disordered" evidence="2">
    <location>
        <begin position="219"/>
        <end position="264"/>
    </location>
</feature>
<dbReference type="PANTHER" id="PTHR31438:SF1">
    <property type="entry name" value="LYSINE N-ACYLTRANSFERASE C17G9.06C-RELATED"/>
    <property type="match status" value="1"/>
</dbReference>
<dbReference type="AlphaFoldDB" id="A0A8H3ISG9"/>
<name>A0A8H3ISG9_9LECA</name>
<dbReference type="GO" id="GO:0019290">
    <property type="term" value="P:siderophore biosynthetic process"/>
    <property type="evidence" value="ECO:0007669"/>
    <property type="project" value="InterPro"/>
</dbReference>
<evidence type="ECO:0000256" key="2">
    <source>
        <dbReference type="SAM" id="MobiDB-lite"/>
    </source>
</evidence>
<protein>
    <recommendedName>
        <fullName evidence="3">Acyltransferase MbtK/IucB-like conserved domain-containing protein</fullName>
    </recommendedName>
</protein>
<dbReference type="InterPro" id="IPR019432">
    <property type="entry name" value="Acyltransferase_MbtK/IucB-like"/>
</dbReference>
<comment type="similarity">
    <text evidence="1">Belongs to the lysine N-acyltransferase MbtK family.</text>
</comment>
<dbReference type="Gene3D" id="3.40.630.30">
    <property type="match status" value="1"/>
</dbReference>
<proteinExistence type="inferred from homology"/>
<dbReference type="GO" id="GO:0016410">
    <property type="term" value="F:N-acyltransferase activity"/>
    <property type="evidence" value="ECO:0007669"/>
    <property type="project" value="TreeGrafter"/>
</dbReference>
<evidence type="ECO:0000313" key="5">
    <source>
        <dbReference type="Proteomes" id="UP000664521"/>
    </source>
</evidence>
<dbReference type="OrthoDB" id="448427at2759"/>
<dbReference type="Proteomes" id="UP000664521">
    <property type="component" value="Unassembled WGS sequence"/>
</dbReference>
<dbReference type="SUPFAM" id="SSF55729">
    <property type="entry name" value="Acyl-CoA N-acyltransferases (Nat)"/>
    <property type="match status" value="1"/>
</dbReference>
<comment type="caution">
    <text evidence="4">The sequence shown here is derived from an EMBL/GenBank/DDBJ whole genome shotgun (WGS) entry which is preliminary data.</text>
</comment>
<evidence type="ECO:0000313" key="4">
    <source>
        <dbReference type="EMBL" id="CAF9931630.1"/>
    </source>
</evidence>
<dbReference type="PANTHER" id="PTHR31438">
    <property type="entry name" value="LYSINE N-ACYLTRANSFERASE C17G9.06C-RELATED"/>
    <property type="match status" value="1"/>
</dbReference>
<dbReference type="SMART" id="SM01006">
    <property type="entry name" value="AlcB"/>
    <property type="match status" value="1"/>
</dbReference>
<evidence type="ECO:0000256" key="1">
    <source>
        <dbReference type="ARBA" id="ARBA00009893"/>
    </source>
</evidence>
<keyword evidence="5" id="KW-1185">Reference proteome</keyword>
<evidence type="ECO:0000259" key="3">
    <source>
        <dbReference type="SMART" id="SM01006"/>
    </source>
</evidence>
<accession>A0A8H3ISG9</accession>